<sequence>MSDLSEFQHPRFARMYERISAEADQRGTGRHRERALAGLSGRVIEIGAGNGWNFRYYPSTVTEVVAVEPEDSLRARAEQAAATAPVPIRVIPGHAGALPSADAEFDAAVFSLVLCSVPDVDAALAEARRAVRPGGEVRLFEHVRSATPLIARFQDAITPLWYRIAGGCRLNRDTTAALHRAGFDVEVLERFAYAPTRFAPPHAHVLARARRP</sequence>
<feature type="domain" description="Methyltransferase type 11" evidence="1">
    <location>
        <begin position="45"/>
        <end position="137"/>
    </location>
</feature>
<reference evidence="3" key="1">
    <citation type="journal article" date="2019" name="Int. J. Syst. Evol. Microbiol.">
        <title>The Global Catalogue of Microorganisms (GCM) 10K type strain sequencing project: providing services to taxonomists for standard genome sequencing and annotation.</title>
        <authorList>
            <consortium name="The Broad Institute Genomics Platform"/>
            <consortium name="The Broad Institute Genome Sequencing Center for Infectious Disease"/>
            <person name="Wu L."/>
            <person name="Ma J."/>
        </authorList>
    </citation>
    <scope>NUCLEOTIDE SEQUENCE [LARGE SCALE GENOMIC DNA]</scope>
    <source>
        <strain evidence="3">CCUG 56401</strain>
    </source>
</reference>
<evidence type="ECO:0000313" key="2">
    <source>
        <dbReference type="EMBL" id="MFD0919680.1"/>
    </source>
</evidence>
<organism evidence="2 3">
    <name type="scientific">Saccharopolyspora rosea</name>
    <dbReference type="NCBI Taxonomy" id="524884"/>
    <lineage>
        <taxon>Bacteria</taxon>
        <taxon>Bacillati</taxon>
        <taxon>Actinomycetota</taxon>
        <taxon>Actinomycetes</taxon>
        <taxon>Pseudonocardiales</taxon>
        <taxon>Pseudonocardiaceae</taxon>
        <taxon>Saccharopolyspora</taxon>
    </lineage>
</organism>
<dbReference type="PANTHER" id="PTHR45036:SF1">
    <property type="entry name" value="METHYLTRANSFERASE LIKE 7A"/>
    <property type="match status" value="1"/>
</dbReference>
<evidence type="ECO:0000313" key="3">
    <source>
        <dbReference type="Proteomes" id="UP001597018"/>
    </source>
</evidence>
<dbReference type="Gene3D" id="3.40.50.150">
    <property type="entry name" value="Vaccinia Virus protein VP39"/>
    <property type="match status" value="1"/>
</dbReference>
<dbReference type="RefSeq" id="WP_263252442.1">
    <property type="nucleotide sequence ID" value="NZ_BAABLT010000001.1"/>
</dbReference>
<dbReference type="InterPro" id="IPR052356">
    <property type="entry name" value="Thiol_S-MT"/>
</dbReference>
<keyword evidence="3" id="KW-1185">Reference proteome</keyword>
<dbReference type="EMBL" id="JBHTIW010000003">
    <property type="protein sequence ID" value="MFD0919680.1"/>
    <property type="molecule type" value="Genomic_DNA"/>
</dbReference>
<dbReference type="GO" id="GO:0032259">
    <property type="term" value="P:methylation"/>
    <property type="evidence" value="ECO:0007669"/>
    <property type="project" value="UniProtKB-KW"/>
</dbReference>
<evidence type="ECO:0000259" key="1">
    <source>
        <dbReference type="Pfam" id="PF08241"/>
    </source>
</evidence>
<dbReference type="CDD" id="cd02440">
    <property type="entry name" value="AdoMet_MTases"/>
    <property type="match status" value="1"/>
</dbReference>
<dbReference type="InterPro" id="IPR013216">
    <property type="entry name" value="Methyltransf_11"/>
</dbReference>
<keyword evidence="2" id="KW-0489">Methyltransferase</keyword>
<name>A0ABW3FQU2_9PSEU</name>
<dbReference type="InterPro" id="IPR029063">
    <property type="entry name" value="SAM-dependent_MTases_sf"/>
</dbReference>
<dbReference type="GO" id="GO:0008168">
    <property type="term" value="F:methyltransferase activity"/>
    <property type="evidence" value="ECO:0007669"/>
    <property type="project" value="UniProtKB-KW"/>
</dbReference>
<keyword evidence="2" id="KW-0808">Transferase</keyword>
<gene>
    <name evidence="2" type="ORF">ACFQ16_07990</name>
</gene>
<proteinExistence type="predicted"/>
<dbReference type="PANTHER" id="PTHR45036">
    <property type="entry name" value="METHYLTRANSFERASE LIKE 7B"/>
    <property type="match status" value="1"/>
</dbReference>
<accession>A0ABW3FQU2</accession>
<dbReference type="Pfam" id="PF08241">
    <property type="entry name" value="Methyltransf_11"/>
    <property type="match status" value="1"/>
</dbReference>
<dbReference type="EC" id="2.1.1.-" evidence="2"/>
<comment type="caution">
    <text evidence="2">The sequence shown here is derived from an EMBL/GenBank/DDBJ whole genome shotgun (WGS) entry which is preliminary data.</text>
</comment>
<protein>
    <submittedName>
        <fullName evidence="2">Class I SAM-dependent methyltransferase</fullName>
        <ecNumber evidence="2">2.1.1.-</ecNumber>
    </submittedName>
</protein>
<dbReference type="Proteomes" id="UP001597018">
    <property type="component" value="Unassembled WGS sequence"/>
</dbReference>
<dbReference type="SUPFAM" id="SSF53335">
    <property type="entry name" value="S-adenosyl-L-methionine-dependent methyltransferases"/>
    <property type="match status" value="1"/>
</dbReference>